<sequence length="62" mass="6689">MLKALQQTFVTAFSTTCTMGSMATFVVTVSDMNLLNIHAAWGGLIGYIVSRLLERGNYATTA</sequence>
<keyword evidence="3" id="KW-1185">Reference proteome</keyword>
<evidence type="ECO:0000313" key="2">
    <source>
        <dbReference type="EMBL" id="NKG19730.1"/>
    </source>
</evidence>
<keyword evidence="1" id="KW-0472">Membrane</keyword>
<dbReference type="Proteomes" id="UP000746595">
    <property type="component" value="Unassembled WGS sequence"/>
</dbReference>
<evidence type="ECO:0000313" key="3">
    <source>
        <dbReference type="Proteomes" id="UP000746595"/>
    </source>
</evidence>
<accession>A0ABX1G2C0</accession>
<name>A0ABX1G2C0_9MICC</name>
<organism evidence="2 3">
    <name type="scientific">Paeniglutamicibacter terrestris</name>
    <dbReference type="NCBI Taxonomy" id="2723403"/>
    <lineage>
        <taxon>Bacteria</taxon>
        <taxon>Bacillati</taxon>
        <taxon>Actinomycetota</taxon>
        <taxon>Actinomycetes</taxon>
        <taxon>Micrococcales</taxon>
        <taxon>Micrococcaceae</taxon>
        <taxon>Paeniglutamicibacter</taxon>
    </lineage>
</organism>
<evidence type="ECO:0000256" key="1">
    <source>
        <dbReference type="SAM" id="Phobius"/>
    </source>
</evidence>
<gene>
    <name evidence="2" type="ORF">HED64_03270</name>
</gene>
<keyword evidence="1" id="KW-1133">Transmembrane helix</keyword>
<comment type="caution">
    <text evidence="2">The sequence shown here is derived from an EMBL/GenBank/DDBJ whole genome shotgun (WGS) entry which is preliminary data.</text>
</comment>
<reference evidence="2 3" key="1">
    <citation type="submission" date="2020-04" db="EMBL/GenBank/DDBJ databases">
        <title>Paeniglutamicibacter sp. ANT13_2, a novel actinomycete isolated from sediment in Antarctica.</title>
        <authorList>
            <person name="Sakdapetsiri C."/>
            <person name="Pinyakong O."/>
        </authorList>
    </citation>
    <scope>NUCLEOTIDE SEQUENCE [LARGE SCALE GENOMIC DNA]</scope>
    <source>
        <strain evidence="2 3">ANT13_2</strain>
    </source>
</reference>
<keyword evidence="1" id="KW-0812">Transmembrane</keyword>
<proteinExistence type="predicted"/>
<dbReference type="EMBL" id="JAAWVT010000001">
    <property type="protein sequence ID" value="NKG19730.1"/>
    <property type="molecule type" value="Genomic_DNA"/>
</dbReference>
<protein>
    <submittedName>
        <fullName evidence="2">Uncharacterized protein</fullName>
    </submittedName>
</protein>
<feature type="transmembrane region" description="Helical" evidence="1">
    <location>
        <begin position="35"/>
        <end position="53"/>
    </location>
</feature>
<feature type="transmembrane region" description="Helical" evidence="1">
    <location>
        <begin position="9"/>
        <end position="29"/>
    </location>
</feature>